<dbReference type="PANTHER" id="PTHR10083">
    <property type="entry name" value="KUNITZ-TYPE PROTEASE INHIBITOR-RELATED"/>
    <property type="match status" value="1"/>
</dbReference>
<dbReference type="PROSITE" id="PS50279">
    <property type="entry name" value="BPTI_KUNITZ_2"/>
    <property type="match status" value="1"/>
</dbReference>
<dbReference type="GO" id="GO:0005615">
    <property type="term" value="C:extracellular space"/>
    <property type="evidence" value="ECO:0007669"/>
    <property type="project" value="TreeGrafter"/>
</dbReference>
<keyword evidence="2" id="KW-0472">Membrane</keyword>
<evidence type="ECO:0000256" key="2">
    <source>
        <dbReference type="SAM" id="Phobius"/>
    </source>
</evidence>
<evidence type="ECO:0000313" key="5">
    <source>
        <dbReference type="Proteomes" id="UP001177744"/>
    </source>
</evidence>
<dbReference type="PANTHER" id="PTHR10083:SF374">
    <property type="entry name" value="BPTI_KUNITZ INHIBITOR DOMAIN-CONTAINING PROTEIN"/>
    <property type="match status" value="1"/>
</dbReference>
<dbReference type="PRINTS" id="PR00759">
    <property type="entry name" value="BASICPTASE"/>
</dbReference>
<sequence length="150" mass="17049">MGSTPPKKKLHPQDIISAKSRTLLSALCNTMKPELIHVFMLLLILSLPLRTFSAFMFPLKVRQQLCESGYLGEIIGKNILSGEENLTVEFSCTEICDYPPKAGTCKLFLTRFYYNTLTHLCEPFIFTGCAGNRNNFKQKHLCEYYCLPEA</sequence>
<feature type="domain" description="BPTI/Kunitz inhibitor" evidence="3">
    <location>
        <begin position="96"/>
        <end position="146"/>
    </location>
</feature>
<dbReference type="CDD" id="cd00109">
    <property type="entry name" value="Kunitz-type"/>
    <property type="match status" value="1"/>
</dbReference>
<dbReference type="InterPro" id="IPR050098">
    <property type="entry name" value="TFPI/VKTCI-like"/>
</dbReference>
<proteinExistence type="predicted"/>
<evidence type="ECO:0000313" key="4">
    <source>
        <dbReference type="EMBL" id="KAK1337696.1"/>
    </source>
</evidence>
<organism evidence="4 5">
    <name type="scientific">Cnephaeus nilssonii</name>
    <name type="common">Northern bat</name>
    <name type="synonym">Eptesicus nilssonii</name>
    <dbReference type="NCBI Taxonomy" id="3371016"/>
    <lineage>
        <taxon>Eukaryota</taxon>
        <taxon>Metazoa</taxon>
        <taxon>Chordata</taxon>
        <taxon>Craniata</taxon>
        <taxon>Vertebrata</taxon>
        <taxon>Euteleostomi</taxon>
        <taxon>Mammalia</taxon>
        <taxon>Eutheria</taxon>
        <taxon>Laurasiatheria</taxon>
        <taxon>Chiroptera</taxon>
        <taxon>Yangochiroptera</taxon>
        <taxon>Vespertilionidae</taxon>
        <taxon>Cnephaeus</taxon>
    </lineage>
</organism>
<keyword evidence="5" id="KW-1185">Reference proteome</keyword>
<dbReference type="SMART" id="SM00131">
    <property type="entry name" value="KU"/>
    <property type="match status" value="1"/>
</dbReference>
<dbReference type="Proteomes" id="UP001177744">
    <property type="component" value="Unassembled WGS sequence"/>
</dbReference>
<accession>A0AA40LL52</accession>
<dbReference type="GO" id="GO:0004867">
    <property type="term" value="F:serine-type endopeptidase inhibitor activity"/>
    <property type="evidence" value="ECO:0007669"/>
    <property type="project" value="InterPro"/>
</dbReference>
<comment type="caution">
    <text evidence="4">The sequence shown here is derived from an EMBL/GenBank/DDBJ whole genome shotgun (WGS) entry which is preliminary data.</text>
</comment>
<dbReference type="Gene3D" id="4.10.410.10">
    <property type="entry name" value="Pancreatic trypsin inhibitor Kunitz domain"/>
    <property type="match status" value="1"/>
</dbReference>
<dbReference type="Pfam" id="PF00014">
    <property type="entry name" value="Kunitz_BPTI"/>
    <property type="match status" value="1"/>
</dbReference>
<keyword evidence="2" id="KW-1133">Transmembrane helix</keyword>
<dbReference type="InterPro" id="IPR002223">
    <property type="entry name" value="Kunitz_BPTI"/>
</dbReference>
<evidence type="ECO:0000256" key="1">
    <source>
        <dbReference type="ARBA" id="ARBA00023157"/>
    </source>
</evidence>
<dbReference type="EMBL" id="JAULJE010000011">
    <property type="protein sequence ID" value="KAK1337696.1"/>
    <property type="molecule type" value="Genomic_DNA"/>
</dbReference>
<dbReference type="InterPro" id="IPR020901">
    <property type="entry name" value="Prtase_inh_Kunz-CS"/>
</dbReference>
<dbReference type="AlphaFoldDB" id="A0AA40LL52"/>
<keyword evidence="1" id="KW-1015">Disulfide bond</keyword>
<evidence type="ECO:0000259" key="3">
    <source>
        <dbReference type="PROSITE" id="PS50279"/>
    </source>
</evidence>
<keyword evidence="2" id="KW-0812">Transmembrane</keyword>
<dbReference type="PROSITE" id="PS00280">
    <property type="entry name" value="BPTI_KUNITZ_1"/>
    <property type="match status" value="1"/>
</dbReference>
<feature type="transmembrane region" description="Helical" evidence="2">
    <location>
        <begin position="35"/>
        <end position="57"/>
    </location>
</feature>
<name>A0AA40LL52_CNENI</name>
<reference evidence="4" key="1">
    <citation type="submission" date="2023-06" db="EMBL/GenBank/DDBJ databases">
        <title>Reference genome for the Northern bat (Eptesicus nilssonii), a most northern bat species.</title>
        <authorList>
            <person name="Laine V.N."/>
            <person name="Pulliainen A.T."/>
            <person name="Lilley T.M."/>
        </authorList>
    </citation>
    <scope>NUCLEOTIDE SEQUENCE</scope>
    <source>
        <strain evidence="4">BLF_Eptnil</strain>
        <tissue evidence="4">Kidney</tissue>
    </source>
</reference>
<gene>
    <name evidence="4" type="ORF">QTO34_002329</name>
</gene>
<protein>
    <recommendedName>
        <fullName evidence="3">BPTI/Kunitz inhibitor domain-containing protein</fullName>
    </recommendedName>
</protein>
<dbReference type="InterPro" id="IPR036880">
    <property type="entry name" value="Kunitz_BPTI_sf"/>
</dbReference>
<dbReference type="SUPFAM" id="SSF57362">
    <property type="entry name" value="BPTI-like"/>
    <property type="match status" value="1"/>
</dbReference>